<dbReference type="EMBL" id="VUJU01002527">
    <property type="protein sequence ID" value="KAF0760961.1"/>
    <property type="molecule type" value="Genomic_DNA"/>
</dbReference>
<evidence type="ECO:0000256" key="10">
    <source>
        <dbReference type="ARBA" id="ARBA00022793"/>
    </source>
</evidence>
<dbReference type="PANTHER" id="PTHR19278:SF9">
    <property type="entry name" value="URIDINE 5'-MONOPHOSPHATE SYNTHASE"/>
    <property type="match status" value="1"/>
</dbReference>
<feature type="binding site" evidence="15">
    <location>
        <position position="268"/>
    </location>
    <ligand>
        <name>substrate</name>
    </ligand>
</feature>
<dbReference type="FunFam" id="3.40.50.2020:FF:000025">
    <property type="entry name" value="Uridine monophosphate synthetase"/>
    <property type="match status" value="1"/>
</dbReference>
<evidence type="ECO:0000256" key="12">
    <source>
        <dbReference type="ARBA" id="ARBA00023239"/>
    </source>
</evidence>
<dbReference type="AlphaFoldDB" id="A0A6G0YST9"/>
<evidence type="ECO:0000256" key="8">
    <source>
        <dbReference type="ARBA" id="ARBA00022676"/>
    </source>
</evidence>
<dbReference type="PANTHER" id="PTHR19278">
    <property type="entry name" value="OROTATE PHOSPHORIBOSYLTRANSFERASE"/>
    <property type="match status" value="1"/>
</dbReference>
<sequence>MPSMNSKRYRHNNIMDIDRRSLIVNLYDINALKFGSFQLKSGELSKYYLDIRVIVSYPKILKQVCTLVSTTILKDDADSKNQVRLCGVPYTALPIATIVSIDTNLPMLIRRKEQKTYGTKKLIDGEYSCGDDVIVIEDVITSGASILETVTDLEKSNLNVSNVIVLVDRQQGGMQRLSERGLKIKSLFNITEIVTILKEAGKISDEVYQSVLDYVISNQIQPVKECEKPLRTKLEFKERARLLETSKIAQKIFNVSLEKKSNLCVAVDVDTADKLLDIAEKVAPHICILKTHIDAINGVTDATINTLQHLAKKYNFLIMEDRKMADIGNTVKLQYKKLVQWADLVTVHSVSGGMMLKGIHEVIKENADLLDSRGVFIVAELSCNGNLISEQYIKETVKIAEEYKDIVAGLVCQSYDVISSPSLLQLTPGVNIKNSNDNLGQQYQSPSDIILTKGADIAVVGRGIYQDSNPAEAAKVYKESLWNTYLERVSNS</sequence>
<feature type="binding site" evidence="15">
    <location>
        <position position="462"/>
    </location>
    <ligand>
        <name>substrate</name>
    </ligand>
</feature>
<evidence type="ECO:0000256" key="11">
    <source>
        <dbReference type="ARBA" id="ARBA00022975"/>
    </source>
</evidence>
<feature type="binding site" evidence="15">
    <location>
        <position position="382"/>
    </location>
    <ligand>
        <name>substrate</name>
    </ligand>
</feature>
<dbReference type="SUPFAM" id="SSF51366">
    <property type="entry name" value="Ribulose-phoshate binding barrel"/>
    <property type="match status" value="1"/>
</dbReference>
<accession>A0A6G0YST9</accession>
<dbReference type="GO" id="GO:0004590">
    <property type="term" value="F:orotidine-5'-phosphate decarboxylase activity"/>
    <property type="evidence" value="ECO:0007669"/>
    <property type="project" value="UniProtKB-EC"/>
</dbReference>
<gene>
    <name evidence="17" type="ORF">FWK35_00020421</name>
</gene>
<dbReference type="EC" id="2.4.2.10" evidence="5"/>
<dbReference type="FunFam" id="3.20.20.70:FF:000114">
    <property type="entry name" value="Decarboxylase,orotidine phosphate"/>
    <property type="match status" value="1"/>
</dbReference>
<dbReference type="GO" id="GO:0006207">
    <property type="term" value="P:'de novo' pyrimidine nucleobase biosynthetic process"/>
    <property type="evidence" value="ECO:0007669"/>
    <property type="project" value="InterPro"/>
</dbReference>
<keyword evidence="10" id="KW-0210">Decarboxylase</keyword>
<reference evidence="17 18" key="1">
    <citation type="submission" date="2019-08" db="EMBL/GenBank/DDBJ databases">
        <title>Whole genome of Aphis craccivora.</title>
        <authorList>
            <person name="Voronova N.V."/>
            <person name="Shulinski R.S."/>
            <person name="Bandarenka Y.V."/>
            <person name="Zhorov D.G."/>
            <person name="Warner D."/>
        </authorList>
    </citation>
    <scope>NUCLEOTIDE SEQUENCE [LARGE SCALE GENOMIC DNA]</scope>
    <source>
        <strain evidence="17">180601</strain>
        <tissue evidence="17">Whole Body</tissue>
    </source>
</reference>
<dbReference type="UniPathway" id="UPA00070">
    <property type="reaction ID" value="UER00119"/>
</dbReference>
<dbReference type="InterPro" id="IPR018089">
    <property type="entry name" value="OMPdecase_AS"/>
</dbReference>
<protein>
    <recommendedName>
        <fullName evidence="7">Uridine 5'-monophosphate synthase</fullName>
        <ecNumber evidence="5">2.4.2.10</ecNumber>
        <ecNumber evidence="6">4.1.1.23</ecNumber>
    </recommendedName>
</protein>
<dbReference type="InterPro" id="IPR013785">
    <property type="entry name" value="Aldolase_TIM"/>
</dbReference>
<keyword evidence="13" id="KW-0511">Multifunctional enzyme</keyword>
<evidence type="ECO:0000256" key="14">
    <source>
        <dbReference type="PIRSR" id="PIRSR614732-1"/>
    </source>
</evidence>
<dbReference type="Pfam" id="PF00215">
    <property type="entry name" value="OMPdecase"/>
    <property type="match status" value="1"/>
</dbReference>
<keyword evidence="9" id="KW-0808">Transferase</keyword>
<evidence type="ECO:0000256" key="2">
    <source>
        <dbReference type="ARBA" id="ARBA00004889"/>
    </source>
</evidence>
<feature type="binding site" evidence="15">
    <location>
        <position position="441"/>
    </location>
    <ligand>
        <name>substrate</name>
    </ligand>
</feature>
<dbReference type="Gene3D" id="3.40.50.2020">
    <property type="match status" value="1"/>
</dbReference>
<feature type="active site" description="For OMPdecase activity" evidence="14">
    <location>
        <position position="326"/>
    </location>
</feature>
<dbReference type="Proteomes" id="UP000478052">
    <property type="component" value="Unassembled WGS sequence"/>
</dbReference>
<evidence type="ECO:0000256" key="7">
    <source>
        <dbReference type="ARBA" id="ARBA00015047"/>
    </source>
</evidence>
<comment type="pathway">
    <text evidence="2">Pyrimidine metabolism; UMP biosynthesis via de novo pathway; UMP from orotate: step 1/2.</text>
</comment>
<evidence type="ECO:0000256" key="5">
    <source>
        <dbReference type="ARBA" id="ARBA00011971"/>
    </source>
</evidence>
<feature type="domain" description="Orotidine 5'-phosphate decarboxylase" evidence="16">
    <location>
        <begin position="262"/>
        <end position="477"/>
    </location>
</feature>
<feature type="active site" description="For OMPdecase activity" evidence="14">
    <location>
        <position position="321"/>
    </location>
</feature>
<feature type="active site" description="For OMPdecase activity" evidence="14">
    <location>
        <position position="323"/>
    </location>
</feature>
<dbReference type="SUPFAM" id="SSF53271">
    <property type="entry name" value="PRTase-like"/>
    <property type="match status" value="1"/>
</dbReference>
<comment type="similarity">
    <text evidence="3">In the N-terminal section; belongs to the purine/pyrimidine phosphoribosyltransferase family.</text>
</comment>
<proteinExistence type="inferred from homology"/>
<dbReference type="HAMAP" id="MF_01208">
    <property type="entry name" value="PyrE"/>
    <property type="match status" value="1"/>
</dbReference>
<organism evidence="17 18">
    <name type="scientific">Aphis craccivora</name>
    <name type="common">Cowpea aphid</name>
    <dbReference type="NCBI Taxonomy" id="307492"/>
    <lineage>
        <taxon>Eukaryota</taxon>
        <taxon>Metazoa</taxon>
        <taxon>Ecdysozoa</taxon>
        <taxon>Arthropoda</taxon>
        <taxon>Hexapoda</taxon>
        <taxon>Insecta</taxon>
        <taxon>Pterygota</taxon>
        <taxon>Neoptera</taxon>
        <taxon>Paraneoptera</taxon>
        <taxon>Hemiptera</taxon>
        <taxon>Sternorrhyncha</taxon>
        <taxon>Aphidomorpha</taxon>
        <taxon>Aphidoidea</taxon>
        <taxon>Aphididae</taxon>
        <taxon>Aphidini</taxon>
        <taxon>Aphis</taxon>
        <taxon>Aphis</taxon>
    </lineage>
</organism>
<dbReference type="Gene3D" id="3.20.20.70">
    <property type="entry name" value="Aldolase class I"/>
    <property type="match status" value="1"/>
</dbReference>
<dbReference type="InterPro" id="IPR001754">
    <property type="entry name" value="OMPdeCOase_dom"/>
</dbReference>
<evidence type="ECO:0000259" key="16">
    <source>
        <dbReference type="SMART" id="SM00934"/>
    </source>
</evidence>
<feature type="binding site" evidence="15">
    <location>
        <position position="290"/>
    </location>
    <ligand>
        <name>substrate</name>
    </ligand>
</feature>
<evidence type="ECO:0000256" key="9">
    <source>
        <dbReference type="ARBA" id="ARBA00022679"/>
    </source>
</evidence>
<feature type="binding site" evidence="15">
    <location>
        <position position="461"/>
    </location>
    <ligand>
        <name>substrate</name>
    </ligand>
</feature>
<evidence type="ECO:0000256" key="15">
    <source>
        <dbReference type="PIRSR" id="PIRSR614732-2"/>
    </source>
</evidence>
<keyword evidence="18" id="KW-1185">Reference proteome</keyword>
<evidence type="ECO:0000313" key="18">
    <source>
        <dbReference type="Proteomes" id="UP000478052"/>
    </source>
</evidence>
<keyword evidence="12" id="KW-0456">Lyase</keyword>
<dbReference type="EC" id="4.1.1.23" evidence="6"/>
<evidence type="ECO:0000256" key="4">
    <source>
        <dbReference type="ARBA" id="ARBA00009769"/>
    </source>
</evidence>
<dbReference type="InterPro" id="IPR023031">
    <property type="entry name" value="OPRT"/>
</dbReference>
<dbReference type="InterPro" id="IPR014732">
    <property type="entry name" value="OMPdecase"/>
</dbReference>
<dbReference type="CDD" id="cd06223">
    <property type="entry name" value="PRTases_typeI"/>
    <property type="match status" value="1"/>
</dbReference>
<dbReference type="OrthoDB" id="10263753at2759"/>
<dbReference type="PROSITE" id="PS00156">
    <property type="entry name" value="OMPDECASE"/>
    <property type="match status" value="1"/>
</dbReference>
<evidence type="ECO:0000256" key="6">
    <source>
        <dbReference type="ARBA" id="ARBA00012321"/>
    </source>
</evidence>
<comment type="pathway">
    <text evidence="1">Pyrimidine metabolism; UMP biosynthesis via de novo pathway; UMP from orotate: step 2/2.</text>
</comment>
<comment type="similarity">
    <text evidence="4">In the C-terminal section; belongs to the OMP decarboxylase family.</text>
</comment>
<dbReference type="InterPro" id="IPR029057">
    <property type="entry name" value="PRTase-like"/>
</dbReference>
<dbReference type="CDD" id="cd04725">
    <property type="entry name" value="OMP_decarboxylase_like"/>
    <property type="match status" value="1"/>
</dbReference>
<evidence type="ECO:0000256" key="13">
    <source>
        <dbReference type="ARBA" id="ARBA00023268"/>
    </source>
</evidence>
<name>A0A6G0YST9_APHCR</name>
<dbReference type="GO" id="GO:0004588">
    <property type="term" value="F:orotate phosphoribosyltransferase activity"/>
    <property type="evidence" value="ECO:0007669"/>
    <property type="project" value="UniProtKB-EC"/>
</dbReference>
<dbReference type="GO" id="GO:0044205">
    <property type="term" value="P:'de novo' UMP biosynthetic process"/>
    <property type="evidence" value="ECO:0007669"/>
    <property type="project" value="UniProtKB-UniPathway"/>
</dbReference>
<dbReference type="NCBIfam" id="TIGR00336">
    <property type="entry name" value="pyrE"/>
    <property type="match status" value="1"/>
</dbReference>
<comment type="caution">
    <text evidence="17">The sequence shown here is derived from an EMBL/GenBank/DDBJ whole genome shotgun (WGS) entry which is preliminary data.</text>
</comment>
<dbReference type="SMART" id="SM00934">
    <property type="entry name" value="OMPdecase"/>
    <property type="match status" value="1"/>
</dbReference>
<dbReference type="InterPro" id="IPR004467">
    <property type="entry name" value="Or_phspho_trans_dom"/>
</dbReference>
<evidence type="ECO:0000256" key="1">
    <source>
        <dbReference type="ARBA" id="ARBA00004861"/>
    </source>
</evidence>
<dbReference type="InterPro" id="IPR000836">
    <property type="entry name" value="PRTase_dom"/>
</dbReference>
<keyword evidence="11" id="KW-0665">Pyrimidine biosynthesis</keyword>
<evidence type="ECO:0000313" key="17">
    <source>
        <dbReference type="EMBL" id="KAF0760961.1"/>
    </source>
</evidence>
<dbReference type="InterPro" id="IPR011060">
    <property type="entry name" value="RibuloseP-bd_barrel"/>
</dbReference>
<dbReference type="NCBIfam" id="TIGR01740">
    <property type="entry name" value="pyrF"/>
    <property type="match status" value="1"/>
</dbReference>
<evidence type="ECO:0000256" key="3">
    <source>
        <dbReference type="ARBA" id="ARBA00006221"/>
    </source>
</evidence>
<keyword evidence="8" id="KW-0328">Glycosyltransferase</keyword>